<organism evidence="1 2">
    <name type="scientific">Favolaschia claudopus</name>
    <dbReference type="NCBI Taxonomy" id="2862362"/>
    <lineage>
        <taxon>Eukaryota</taxon>
        <taxon>Fungi</taxon>
        <taxon>Dikarya</taxon>
        <taxon>Basidiomycota</taxon>
        <taxon>Agaricomycotina</taxon>
        <taxon>Agaricomycetes</taxon>
        <taxon>Agaricomycetidae</taxon>
        <taxon>Agaricales</taxon>
        <taxon>Marasmiineae</taxon>
        <taxon>Mycenaceae</taxon>
        <taxon>Favolaschia</taxon>
    </lineage>
</organism>
<protein>
    <submittedName>
        <fullName evidence="1">Uncharacterized protein</fullName>
    </submittedName>
</protein>
<name>A0AAV9Z436_9AGAR</name>
<proteinExistence type="predicted"/>
<dbReference type="Proteomes" id="UP001362999">
    <property type="component" value="Unassembled WGS sequence"/>
</dbReference>
<accession>A0AAV9Z436</accession>
<evidence type="ECO:0000313" key="2">
    <source>
        <dbReference type="Proteomes" id="UP001362999"/>
    </source>
</evidence>
<dbReference type="AlphaFoldDB" id="A0AAV9Z436"/>
<evidence type="ECO:0000313" key="1">
    <source>
        <dbReference type="EMBL" id="KAK6969597.1"/>
    </source>
</evidence>
<gene>
    <name evidence="1" type="ORF">R3P38DRAFT_3298149</name>
</gene>
<comment type="caution">
    <text evidence="1">The sequence shown here is derived from an EMBL/GenBank/DDBJ whole genome shotgun (WGS) entry which is preliminary data.</text>
</comment>
<sequence length="851" mass="95649">MEHMEFTEFSVLDKNGAVETVTVGKDLRAVEAAVTAVKAGKVHISHEVCVGAISHLYGTNYGAKPIYMGPTCKKGPWQDGVRLIEVIIAAWKRSPDGEAKHGPLIRDVIEIIDFLSFALIPPLRVAAPVSISNRDHKRRLALFILCMQNEILPGNPLYPFVRNLRGLNLRVGKNNITHDGDPKHIVKRNRSLLSSKEGVVVKNVCINRDLLLAIKLLLWIVEISKLDPEDFDPTEAAEFEALCLLGEVYDALLQPFINVLSLSEQIQSLVTASHLFCALYVQNGTSFMSNQLYADIQTMIKNAVLMVPKTRIVNGDLKVYICLLGDDVLEALFGRCRMIGGHSPNCSIGELRDRFGSAMNLDYIYERHPEWERHPPRLNMIRKRHVDHLRPSHFKRELRANSCDLESCWAAAVKAAESILTKYGVQMAMTFSERFQKKDTDLSRPFGGKYPAISGGIDRSLADLDGHSNEEELIDPKTINFANLVAGVDIDAMIQSEKEADEIFVTIPRSLFAEIDTAGNLTHKKSILRTFFAMTPDTRTSHDRLQRVRGFTIGGKSWDRDLESGENISAATHFQLGNLFTTLLSHNGTHLGLDQVYCPRVKTDFPVCLMDIRPFWEYSTIRTRRTKEDAHRDSRSQTHVVEAFFTCVAGKNTPRDSAKPDAVPPLTSICLFLLAQALRAEDEWYDDEIYHLFDIVPTHHHRLGLCLYGSAVIFSKIITNTDCHRAALHAMSLLSIDRASYSLAFLFIFPDSPYLGSAYSFSQVLLEALDGHHGQHCIALLAGSSVAWTVRESETMRSILFDLIVTAEIQRRREQVSVSRDRQLRPLLKCLIRDASVEKSEDSDDELDCLR</sequence>
<dbReference type="EMBL" id="JAWWNJ010000219">
    <property type="protein sequence ID" value="KAK6969597.1"/>
    <property type="molecule type" value="Genomic_DNA"/>
</dbReference>
<reference evidence="1 2" key="1">
    <citation type="journal article" date="2024" name="J Genomics">
        <title>Draft genome sequencing and assembly of Favolaschia claudopus CIRM-BRFM 2984 isolated from oak limbs.</title>
        <authorList>
            <person name="Navarro D."/>
            <person name="Drula E."/>
            <person name="Chaduli D."/>
            <person name="Cazenave R."/>
            <person name="Ahrendt S."/>
            <person name="Wang J."/>
            <person name="Lipzen A."/>
            <person name="Daum C."/>
            <person name="Barry K."/>
            <person name="Grigoriev I.V."/>
            <person name="Favel A."/>
            <person name="Rosso M.N."/>
            <person name="Martin F."/>
        </authorList>
    </citation>
    <scope>NUCLEOTIDE SEQUENCE [LARGE SCALE GENOMIC DNA]</scope>
    <source>
        <strain evidence="1 2">CIRM-BRFM 2984</strain>
    </source>
</reference>
<keyword evidence="2" id="KW-1185">Reference proteome</keyword>